<reference evidence="2 3" key="1">
    <citation type="submission" date="2018-12" db="EMBL/GenBank/DDBJ databases">
        <title>The whole draft genome of Aquabacterium sp. SJQ9.</title>
        <authorList>
            <person name="Sun L."/>
            <person name="Gao X."/>
            <person name="Chen W."/>
            <person name="Huang K."/>
        </authorList>
    </citation>
    <scope>NUCLEOTIDE SEQUENCE [LARGE SCALE GENOMIC DNA]</scope>
    <source>
        <strain evidence="2 3">SJQ9</strain>
    </source>
</reference>
<dbReference type="OrthoDB" id="6188167at2"/>
<keyword evidence="3" id="KW-1185">Reference proteome</keyword>
<feature type="compositionally biased region" description="Polar residues" evidence="1">
    <location>
        <begin position="227"/>
        <end position="240"/>
    </location>
</feature>
<feature type="region of interest" description="Disordered" evidence="1">
    <location>
        <begin position="278"/>
        <end position="320"/>
    </location>
</feature>
<dbReference type="Proteomes" id="UP000269265">
    <property type="component" value="Unassembled WGS sequence"/>
</dbReference>
<dbReference type="RefSeq" id="WP_125242296.1">
    <property type="nucleotide sequence ID" value="NZ_RSED01000004.1"/>
</dbReference>
<feature type="compositionally biased region" description="Gly residues" evidence="1">
    <location>
        <begin position="284"/>
        <end position="297"/>
    </location>
</feature>
<dbReference type="EMBL" id="RSED01000004">
    <property type="protein sequence ID" value="RRS05078.1"/>
    <property type="molecule type" value="Genomic_DNA"/>
</dbReference>
<evidence type="ECO:0000256" key="1">
    <source>
        <dbReference type="SAM" id="MobiDB-lite"/>
    </source>
</evidence>
<name>A0A3R8S475_9BURK</name>
<protein>
    <submittedName>
        <fullName evidence="2">DUF1631 family protein</fullName>
    </submittedName>
</protein>
<feature type="region of interest" description="Disordered" evidence="1">
    <location>
        <begin position="657"/>
        <end position="678"/>
    </location>
</feature>
<accession>A0A3R8S475</accession>
<gene>
    <name evidence="2" type="ORF">EIP75_05745</name>
</gene>
<feature type="region of interest" description="Disordered" evidence="1">
    <location>
        <begin position="206"/>
        <end position="256"/>
    </location>
</feature>
<comment type="caution">
    <text evidence="2">The sequence shown here is derived from an EMBL/GenBank/DDBJ whole genome shotgun (WGS) entry which is preliminary data.</text>
</comment>
<dbReference type="InterPro" id="IPR012434">
    <property type="entry name" value="DUF1631"/>
</dbReference>
<organism evidence="2 3">
    <name type="scientific">Aquabacterium soli</name>
    <dbReference type="NCBI Taxonomy" id="2493092"/>
    <lineage>
        <taxon>Bacteria</taxon>
        <taxon>Pseudomonadati</taxon>
        <taxon>Pseudomonadota</taxon>
        <taxon>Betaproteobacteria</taxon>
        <taxon>Burkholderiales</taxon>
        <taxon>Aquabacterium</taxon>
    </lineage>
</organism>
<sequence>MTDPRLDRLLEPAVTRLVAGMTQAIDKTATQLGMLALAANSNAERQALMNAEYDLQRRCTAVGQAFARDLGERIAKDLQRQQPEGSNAYADTDWTALRLVENAEVEETVTAARLTRLLEIDTDAALRELRGYFVTLQGVETADEVFPLRPAIVGKALLRAVTQASEDSAAQQQLARVLAVHASAALKACYDGLLADCRQQGVQQAPLLVRKPTGHTGSPGLDRESGHSSTSGAPLSSSHGELNDPDGAQDWAPPPSMKALGQLFGVALPSPQEMQAAAARSVTVGGGSSAGFSGGGSPQVHGQGPLGGARPAGNAGAQGHTVDSSMLGLMRRLQSLSSVASGWTASIPGELSHTEIPAPPNLIRAHREELLQASGGAALDQMVIDIVATLFDQVLSDPKVPPQMARQIGRLQLPVLRVALRDQTFFHSRKHPVRRLVNRMASLAVAFDRLDEGPGRECIQVVTELVREIVEGDFDRLDLYESKLGDLERFVASQTAREVEENAAVAALLSGKEADLRVQQRYMQLVRSELADLEAPGFLKEFLAQIWTQVQVMVGARHGPESDKAVRMRNAAHQLVLSVQPKGHPSLRQDFLRQLPQLMKDLNEGLDLIQWPAGAKEGFFAQLLPMHAEALKAPPPHDLTLRLLEQRLRKVEQIAIPSREDAANDPLPAPSSTTEPGPLAMAATMTPQEAQAAGWVSEASLFEDTSPGALDIDLSAGDEPDLSGVDVDLPLDTPAPPAAGPSLVNYIQPGAAYRMLLKGQWKKVRLTWMSDGRTFFMFTQGHSPSKQTISLTARTLTQMCATGRFKAFEQAQLLERATIRARRQLAALSQSRNNKVAA</sequence>
<dbReference type="AlphaFoldDB" id="A0A3R8S475"/>
<dbReference type="Pfam" id="PF07793">
    <property type="entry name" value="DUF1631"/>
    <property type="match status" value="1"/>
</dbReference>
<evidence type="ECO:0000313" key="2">
    <source>
        <dbReference type="EMBL" id="RRS05078.1"/>
    </source>
</evidence>
<evidence type="ECO:0000313" key="3">
    <source>
        <dbReference type="Proteomes" id="UP000269265"/>
    </source>
</evidence>
<proteinExistence type="predicted"/>